<evidence type="ECO:0000313" key="10">
    <source>
        <dbReference type="EMBL" id="GFP95892.1"/>
    </source>
</evidence>
<evidence type="ECO:0000256" key="1">
    <source>
        <dbReference type="ARBA" id="ARBA00004127"/>
    </source>
</evidence>
<feature type="binding site" evidence="8">
    <location>
        <position position="20"/>
    </location>
    <ligand>
        <name>Mn(2+)</name>
        <dbReference type="ChEBI" id="CHEBI:29035"/>
    </ligand>
</feature>
<dbReference type="InterPro" id="IPR005150">
    <property type="entry name" value="Cellulose_synth"/>
</dbReference>
<reference evidence="10" key="1">
    <citation type="submission" date="2020-07" db="EMBL/GenBank/DDBJ databases">
        <title>Ethylene signaling mediates host invasion by parasitic plants.</title>
        <authorList>
            <person name="Yoshida S."/>
        </authorList>
    </citation>
    <scope>NUCLEOTIDE SEQUENCE</scope>
    <source>
        <strain evidence="10">Okayama</strain>
    </source>
</reference>
<feature type="transmembrane region" description="Helical" evidence="9">
    <location>
        <begin position="464"/>
        <end position="488"/>
    </location>
</feature>
<dbReference type="GO" id="GO:0016020">
    <property type="term" value="C:membrane"/>
    <property type="evidence" value="ECO:0007669"/>
    <property type="project" value="InterPro"/>
</dbReference>
<organism evidence="10 11">
    <name type="scientific">Phtheirospermum japonicum</name>
    <dbReference type="NCBI Taxonomy" id="374723"/>
    <lineage>
        <taxon>Eukaryota</taxon>
        <taxon>Viridiplantae</taxon>
        <taxon>Streptophyta</taxon>
        <taxon>Embryophyta</taxon>
        <taxon>Tracheophyta</taxon>
        <taxon>Spermatophyta</taxon>
        <taxon>Magnoliopsida</taxon>
        <taxon>eudicotyledons</taxon>
        <taxon>Gunneridae</taxon>
        <taxon>Pentapetalae</taxon>
        <taxon>asterids</taxon>
        <taxon>lamiids</taxon>
        <taxon>Lamiales</taxon>
        <taxon>Orobanchaceae</taxon>
        <taxon>Orobanchaceae incertae sedis</taxon>
        <taxon>Phtheirospermum</taxon>
    </lineage>
</organism>
<feature type="transmembrane region" description="Helical" evidence="9">
    <location>
        <begin position="403"/>
        <end position="423"/>
    </location>
</feature>
<protein>
    <submittedName>
        <fullName evidence="10">Cellulose synthase-like protein e6</fullName>
    </submittedName>
</protein>
<keyword evidence="4 9" id="KW-0812">Transmembrane</keyword>
<keyword evidence="6 9" id="KW-0472">Membrane</keyword>
<keyword evidence="3" id="KW-0808">Transferase</keyword>
<dbReference type="Proteomes" id="UP000653305">
    <property type="component" value="Unassembled WGS sequence"/>
</dbReference>
<dbReference type="SUPFAM" id="SSF53448">
    <property type="entry name" value="Nucleotide-diphospho-sugar transferases"/>
    <property type="match status" value="1"/>
</dbReference>
<comment type="subcellular location">
    <subcellularLocation>
        <location evidence="1">Endomembrane system</location>
        <topology evidence="1">Multi-pass membrane protein</topology>
    </subcellularLocation>
</comment>
<dbReference type="OrthoDB" id="72851at2759"/>
<evidence type="ECO:0000256" key="9">
    <source>
        <dbReference type="SAM" id="Phobius"/>
    </source>
</evidence>
<evidence type="ECO:0000256" key="5">
    <source>
        <dbReference type="ARBA" id="ARBA00022989"/>
    </source>
</evidence>
<dbReference type="AlphaFoldDB" id="A0A830CC75"/>
<dbReference type="GO" id="GO:0030244">
    <property type="term" value="P:cellulose biosynthetic process"/>
    <property type="evidence" value="ECO:0007669"/>
    <property type="project" value="InterPro"/>
</dbReference>
<dbReference type="GO" id="GO:0071555">
    <property type="term" value="P:cell wall organization"/>
    <property type="evidence" value="ECO:0007669"/>
    <property type="project" value="UniProtKB-KW"/>
</dbReference>
<dbReference type="Gene3D" id="3.90.550.10">
    <property type="entry name" value="Spore Coat Polysaccharide Biosynthesis Protein SpsA, Chain A"/>
    <property type="match status" value="1"/>
</dbReference>
<evidence type="ECO:0000256" key="8">
    <source>
        <dbReference type="PIRSR" id="PIRSR605150-3"/>
    </source>
</evidence>
<evidence type="ECO:0000256" key="7">
    <source>
        <dbReference type="ARBA" id="ARBA00023316"/>
    </source>
</evidence>
<sequence length="489" mass="55549">MPLLVYVAREKRPSHPHHFKAGALNALIRVSAVMSNAPYILVLDCDHYCNDPTSARQAMCFYLDPQISSKLAWVQFPQKFHNISSEHDLYDGRLHYYWRRWHGMDGIAGPFIAGCNMYMKREALYGAKNNPDFNFDEMKKSFGSSNELLKSIHKNYGPRDLPKDMKITGALEKEFQLVASCTYDSHSQWGKQVGFIYFSVAEDVITSLKLHCQGWVSVWIDPPRPCFLGSSPINLSDMLVQRARWGLGQLQIVLSKNCALLYGIGRMPILQCMCHAAVTFDPIYVVPFYGLAVIPQICLLNGIPLYPKVSDPFFVVFAFIFLASQLKHVQEVVFYGDSIRTALYELRVWMMKSASCYLYATLDAFMYKFGLQEANFNLTNKVVDGEREKRFKKGIYDFQGSPMLIAPICSLYILNVASFVVGIARIIQSHKANELFVQVLIPFFGIIVNYQVFEGMVLREDKGRVSPCVTFVSFAIATFILCFGSLVLI</sequence>
<dbReference type="EMBL" id="BMAC01000410">
    <property type="protein sequence ID" value="GFP95892.1"/>
    <property type="molecule type" value="Genomic_DNA"/>
</dbReference>
<evidence type="ECO:0000256" key="2">
    <source>
        <dbReference type="ARBA" id="ARBA00022676"/>
    </source>
</evidence>
<evidence type="ECO:0000256" key="6">
    <source>
        <dbReference type="ARBA" id="ARBA00023136"/>
    </source>
</evidence>
<keyword evidence="11" id="KW-1185">Reference proteome</keyword>
<feature type="transmembrane region" description="Helical" evidence="9">
    <location>
        <begin position="435"/>
        <end position="452"/>
    </location>
</feature>
<feature type="binding site" evidence="8">
    <location>
        <position position="44"/>
    </location>
    <ligand>
        <name>Mn(2+)</name>
        <dbReference type="ChEBI" id="CHEBI:29035"/>
    </ligand>
</feature>
<keyword evidence="7" id="KW-0961">Cell wall biogenesis/degradation</keyword>
<proteinExistence type="predicted"/>
<evidence type="ECO:0000256" key="3">
    <source>
        <dbReference type="ARBA" id="ARBA00022679"/>
    </source>
</evidence>
<dbReference type="Pfam" id="PF03552">
    <property type="entry name" value="Cellulose_synt"/>
    <property type="match status" value="2"/>
</dbReference>
<dbReference type="GO" id="GO:0012505">
    <property type="term" value="C:endomembrane system"/>
    <property type="evidence" value="ECO:0007669"/>
    <property type="project" value="UniProtKB-SubCell"/>
</dbReference>
<dbReference type="InterPro" id="IPR029044">
    <property type="entry name" value="Nucleotide-diphossugar_trans"/>
</dbReference>
<comment type="caution">
    <text evidence="10">The sequence shown here is derived from an EMBL/GenBank/DDBJ whole genome shotgun (WGS) entry which is preliminary data.</text>
</comment>
<dbReference type="GO" id="GO:0016760">
    <property type="term" value="F:cellulose synthase (UDP-forming) activity"/>
    <property type="evidence" value="ECO:0007669"/>
    <property type="project" value="InterPro"/>
</dbReference>
<accession>A0A830CC75</accession>
<keyword evidence="5 9" id="KW-1133">Transmembrane helix</keyword>
<evidence type="ECO:0000313" key="11">
    <source>
        <dbReference type="Proteomes" id="UP000653305"/>
    </source>
</evidence>
<evidence type="ECO:0000256" key="4">
    <source>
        <dbReference type="ARBA" id="ARBA00022692"/>
    </source>
</evidence>
<dbReference type="PANTHER" id="PTHR13301">
    <property type="entry name" value="X-BOX TRANSCRIPTION FACTOR-RELATED"/>
    <property type="match status" value="1"/>
</dbReference>
<keyword evidence="2" id="KW-0328">Glycosyltransferase</keyword>
<gene>
    <name evidence="10" type="ORF">PHJA_001733400</name>
</gene>
<name>A0A830CC75_9LAMI</name>